<feature type="transmembrane region" description="Helical" evidence="1">
    <location>
        <begin position="12"/>
        <end position="32"/>
    </location>
</feature>
<keyword evidence="1" id="KW-1133">Transmembrane helix</keyword>
<reference evidence="2 3" key="1">
    <citation type="submission" date="2016-10" db="EMBL/GenBank/DDBJ databases">
        <authorList>
            <person name="de Groot N.N."/>
        </authorList>
    </citation>
    <scope>NUCLEOTIDE SEQUENCE [LARGE SCALE GENOMIC DNA]</scope>
    <source>
        <strain evidence="2 3">LMG 2247</strain>
    </source>
</reference>
<evidence type="ECO:0008006" key="4">
    <source>
        <dbReference type="Google" id="ProtNLM"/>
    </source>
</evidence>
<evidence type="ECO:0000256" key="1">
    <source>
        <dbReference type="SAM" id="Phobius"/>
    </source>
</evidence>
<feature type="transmembrane region" description="Helical" evidence="1">
    <location>
        <begin position="95"/>
        <end position="116"/>
    </location>
</feature>
<keyword evidence="1" id="KW-0472">Membrane</keyword>
<dbReference type="Proteomes" id="UP000199706">
    <property type="component" value="Unassembled WGS sequence"/>
</dbReference>
<dbReference type="Pfam" id="PF10861">
    <property type="entry name" value="DUF2784"/>
    <property type="match status" value="1"/>
</dbReference>
<keyword evidence="1" id="KW-0812">Transmembrane</keyword>
<dbReference type="RefSeq" id="WP_090682132.1">
    <property type="nucleotide sequence ID" value="NZ_CADERL010000014.1"/>
</dbReference>
<gene>
    <name evidence="2" type="ORF">SAMN05216466_102144</name>
</gene>
<dbReference type="EMBL" id="FNCJ01000002">
    <property type="protein sequence ID" value="SDG11185.1"/>
    <property type="molecule type" value="Genomic_DNA"/>
</dbReference>
<dbReference type="InterPro" id="IPR021218">
    <property type="entry name" value="DUF2784"/>
</dbReference>
<feature type="transmembrane region" description="Helical" evidence="1">
    <location>
        <begin position="44"/>
        <end position="67"/>
    </location>
</feature>
<evidence type="ECO:0000313" key="3">
    <source>
        <dbReference type="Proteomes" id="UP000199706"/>
    </source>
</evidence>
<dbReference type="AlphaFoldDB" id="A0A1G7RKF3"/>
<proteinExistence type="predicted"/>
<protein>
    <recommendedName>
        <fullName evidence="4">DUF2784 domain-containing protein</fullName>
    </recommendedName>
</protein>
<accession>A0A1G7RKF3</accession>
<name>A0A1G7RKF3_9BURK</name>
<organism evidence="2 3">
    <name type="scientific">Paraburkholderia phenazinium</name>
    <dbReference type="NCBI Taxonomy" id="60549"/>
    <lineage>
        <taxon>Bacteria</taxon>
        <taxon>Pseudomonadati</taxon>
        <taxon>Pseudomonadota</taxon>
        <taxon>Betaproteobacteria</taxon>
        <taxon>Burkholderiales</taxon>
        <taxon>Burkholderiaceae</taxon>
        <taxon>Paraburkholderia</taxon>
    </lineage>
</organism>
<evidence type="ECO:0000313" key="2">
    <source>
        <dbReference type="EMBL" id="SDG11185.1"/>
    </source>
</evidence>
<dbReference type="OrthoDB" id="370375at2"/>
<sequence>MLALADAVLTVHALLAAFIVCGLPAIWIGSLLSWRWVRNRTFRFAHLFAIGVVALLSVLDIACPLTVLEDWLRTGAVGSQGCIQRWVGRLLFYDLPAWVFTLAYVAFALLVLMTWWRVPPRQRT</sequence>